<dbReference type="Proteomes" id="UP000652430">
    <property type="component" value="Unassembled WGS sequence"/>
</dbReference>
<dbReference type="RefSeq" id="WP_189676186.1">
    <property type="nucleotide sequence ID" value="NZ_BNAQ01000002.1"/>
</dbReference>
<comment type="caution">
    <text evidence="1">The sequence shown here is derived from an EMBL/GenBank/DDBJ whole genome shotgun (WGS) entry which is preliminary data.</text>
</comment>
<name>A0ABQ3LI38_9SPHN</name>
<organism evidence="1 2">
    <name type="scientific">Sphingomonas glacialis</name>
    <dbReference type="NCBI Taxonomy" id="658225"/>
    <lineage>
        <taxon>Bacteria</taxon>
        <taxon>Pseudomonadati</taxon>
        <taxon>Pseudomonadota</taxon>
        <taxon>Alphaproteobacteria</taxon>
        <taxon>Sphingomonadales</taxon>
        <taxon>Sphingomonadaceae</taxon>
        <taxon>Sphingomonas</taxon>
    </lineage>
</organism>
<reference evidence="2" key="1">
    <citation type="journal article" date="2019" name="Int. J. Syst. Evol. Microbiol.">
        <title>The Global Catalogue of Microorganisms (GCM) 10K type strain sequencing project: providing services to taxonomists for standard genome sequencing and annotation.</title>
        <authorList>
            <consortium name="The Broad Institute Genomics Platform"/>
            <consortium name="The Broad Institute Genome Sequencing Center for Infectious Disease"/>
            <person name="Wu L."/>
            <person name="Ma J."/>
        </authorList>
    </citation>
    <scope>NUCLEOTIDE SEQUENCE [LARGE SCALE GENOMIC DNA]</scope>
    <source>
        <strain evidence="2">CGMCC 1.8957</strain>
    </source>
</reference>
<protein>
    <submittedName>
        <fullName evidence="1">Uncharacterized protein</fullName>
    </submittedName>
</protein>
<evidence type="ECO:0000313" key="1">
    <source>
        <dbReference type="EMBL" id="GHH16716.1"/>
    </source>
</evidence>
<accession>A0ABQ3LI38</accession>
<gene>
    <name evidence="1" type="ORF">GCM10008023_21030</name>
</gene>
<proteinExistence type="predicted"/>
<sequence>MPHYIPYAPASHGSDADRAGDTLFERMRRGTQMPTHNEVKPADGGAGLNASEGPLVAIDLTTSEGSAVRFARADFDGKPGVVMQEQDGEGAWRDVWSLPTQSIDAMEGMIGWLNTQGHRWDRFARMLHRQGADELTAWIFELMVVPSTAHATAPRFDPRQGWATIDQYGRVVRDDCACRARSIQHSRHF</sequence>
<dbReference type="EMBL" id="BNAQ01000002">
    <property type="protein sequence ID" value="GHH16716.1"/>
    <property type="molecule type" value="Genomic_DNA"/>
</dbReference>
<keyword evidence="2" id="KW-1185">Reference proteome</keyword>
<evidence type="ECO:0000313" key="2">
    <source>
        <dbReference type="Proteomes" id="UP000652430"/>
    </source>
</evidence>